<comment type="caution">
    <text evidence="5">The sequence shown here is derived from an EMBL/GenBank/DDBJ whole genome shotgun (WGS) entry which is preliminary data.</text>
</comment>
<feature type="compositionally biased region" description="Polar residues" evidence="3">
    <location>
        <begin position="1"/>
        <end position="18"/>
    </location>
</feature>
<feature type="region of interest" description="Disordered" evidence="3">
    <location>
        <begin position="1"/>
        <end position="71"/>
    </location>
</feature>
<organism evidence="5 6">
    <name type="scientific">Pyrrhoderma noxium</name>
    <dbReference type="NCBI Taxonomy" id="2282107"/>
    <lineage>
        <taxon>Eukaryota</taxon>
        <taxon>Fungi</taxon>
        <taxon>Dikarya</taxon>
        <taxon>Basidiomycota</taxon>
        <taxon>Agaricomycotina</taxon>
        <taxon>Agaricomycetes</taxon>
        <taxon>Hymenochaetales</taxon>
        <taxon>Hymenochaetaceae</taxon>
        <taxon>Pyrrhoderma</taxon>
    </lineage>
</organism>
<evidence type="ECO:0000313" key="6">
    <source>
        <dbReference type="Proteomes" id="UP000217199"/>
    </source>
</evidence>
<dbReference type="SMART" id="SM00338">
    <property type="entry name" value="BRLZ"/>
    <property type="match status" value="1"/>
</dbReference>
<evidence type="ECO:0000259" key="4">
    <source>
        <dbReference type="PROSITE" id="PS00036"/>
    </source>
</evidence>
<dbReference type="OrthoDB" id="5374328at2759"/>
<evidence type="ECO:0000256" key="2">
    <source>
        <dbReference type="ARBA" id="ARBA00023242"/>
    </source>
</evidence>
<dbReference type="CDD" id="cd14688">
    <property type="entry name" value="bZIP_YAP"/>
    <property type="match status" value="1"/>
</dbReference>
<dbReference type="AlphaFoldDB" id="A0A286URM8"/>
<dbReference type="EMBL" id="NBII01000002">
    <property type="protein sequence ID" value="PAV22199.1"/>
    <property type="molecule type" value="Genomic_DNA"/>
</dbReference>
<dbReference type="STRING" id="2282107.A0A286URM8"/>
<feature type="compositionally biased region" description="Polar residues" evidence="3">
    <location>
        <begin position="352"/>
        <end position="361"/>
    </location>
</feature>
<protein>
    <recommendedName>
        <fullName evidence="4">BZIP domain-containing protein</fullName>
    </recommendedName>
</protein>
<feature type="compositionally biased region" description="Basic and acidic residues" evidence="3">
    <location>
        <begin position="611"/>
        <end position="621"/>
    </location>
</feature>
<dbReference type="InterPro" id="IPR046347">
    <property type="entry name" value="bZIP_sf"/>
</dbReference>
<keyword evidence="6" id="KW-1185">Reference proteome</keyword>
<feature type="region of interest" description="Disordered" evidence="3">
    <location>
        <begin position="126"/>
        <end position="147"/>
    </location>
</feature>
<dbReference type="Pfam" id="PF10297">
    <property type="entry name" value="Hap4_Hap_bind"/>
    <property type="match status" value="1"/>
</dbReference>
<dbReference type="PANTHER" id="PTHR40621:SF7">
    <property type="entry name" value="BZIP DOMAIN-CONTAINING PROTEIN"/>
    <property type="match status" value="1"/>
</dbReference>
<dbReference type="GO" id="GO:0000976">
    <property type="term" value="F:transcription cis-regulatory region binding"/>
    <property type="evidence" value="ECO:0007669"/>
    <property type="project" value="InterPro"/>
</dbReference>
<gene>
    <name evidence="5" type="ORF">PNOK_0215600</name>
</gene>
<evidence type="ECO:0000313" key="5">
    <source>
        <dbReference type="EMBL" id="PAV22199.1"/>
    </source>
</evidence>
<proteinExistence type="predicted"/>
<comment type="subcellular location">
    <subcellularLocation>
        <location evidence="1">Nucleus</location>
    </subcellularLocation>
</comment>
<dbReference type="Proteomes" id="UP000217199">
    <property type="component" value="Unassembled WGS sequence"/>
</dbReference>
<accession>A0A286URM8</accession>
<name>A0A286URM8_9AGAM</name>
<dbReference type="PROSITE" id="PS00036">
    <property type="entry name" value="BZIP_BASIC"/>
    <property type="match status" value="1"/>
</dbReference>
<sequence length="717" mass="76620">MAVDAAQSTVSSSSTLWAQASKEWVIPAKPKPGRKPKKDPAPPKESQEVEAKGRRVQNRAAQRAFRERKQSQLADLQARVQSYEQGEIERNVALQQISKRLKDENEQLKAENTSLKEEVARLKDRLESAAAKASSSRPYSEEEKSKKLKRWRDESICSILSDETSILLEPVSRKRCRADTGSPGPSMTPAPSYGHAAAYVPSPPSLASTPDSTGMAGAPYSPMAFTTLPAPSGSVNASAIYSSALFTSPTRDTTKGFDSLGGTPPFDTFDCGLCTDNTPCVCREIAMQNASVVSEFTQEYLLPPPQSSNILKTEEFDRTLITPSAVIEIPPADEQTSAAQNTVQSSSNNVSPTKINSSSKLSVPLRRSTISQPTRPIQIRLPSPEPAPVTASSSRSVPLPLKNSRRSANKIWQINPPPPTCSGDPSNCPACKDDDFGKAFCRALETSSAITAAPACASCPNPEACGKLPRSAFGLSAGSNSKPPLGGDPNIAELTPVRSEKGHIPTASASRPSVTLPPINIDPIGGPHVNSTANGTPSSLIETIPVNEAWARLKSHPNIAFADLSMLADVVARRTKCSGPVTVIHPAPGSLTPERGVIQDLAPENSNETSKLSHEPEKGDGDSIVLTDPHALFRTQEKQRTQNISRLTESSSGPSSVPIASRIPSASADNVSRASDRPALVPQEELRECGRRRIREVDAAGVREALRILDAQFGKHA</sequence>
<dbReference type="PANTHER" id="PTHR40621">
    <property type="entry name" value="TRANSCRIPTION FACTOR KAPC-RELATED"/>
    <property type="match status" value="1"/>
</dbReference>
<feature type="region of interest" description="Disordered" evidence="3">
    <location>
        <begin position="334"/>
        <end position="401"/>
    </location>
</feature>
<dbReference type="Gene3D" id="1.20.5.170">
    <property type="match status" value="1"/>
</dbReference>
<feature type="region of interest" description="Disordered" evidence="3">
    <location>
        <begin position="604"/>
        <end position="624"/>
    </location>
</feature>
<dbReference type="SUPFAM" id="SSF57959">
    <property type="entry name" value="Leucine zipper domain"/>
    <property type="match status" value="1"/>
</dbReference>
<reference evidence="5 6" key="1">
    <citation type="journal article" date="2017" name="Mol. Ecol.">
        <title>Comparative and population genomic landscape of Phellinus noxius: A hypervariable fungus causing root rot in trees.</title>
        <authorList>
            <person name="Chung C.L."/>
            <person name="Lee T.J."/>
            <person name="Akiba M."/>
            <person name="Lee H.H."/>
            <person name="Kuo T.H."/>
            <person name="Liu D."/>
            <person name="Ke H.M."/>
            <person name="Yokoi T."/>
            <person name="Roa M.B."/>
            <person name="Lu M.J."/>
            <person name="Chang Y.Y."/>
            <person name="Ann P.J."/>
            <person name="Tsai J.N."/>
            <person name="Chen C.Y."/>
            <person name="Tzean S.S."/>
            <person name="Ota Y."/>
            <person name="Hattori T."/>
            <person name="Sahashi N."/>
            <person name="Liou R.F."/>
            <person name="Kikuchi T."/>
            <person name="Tsai I.J."/>
        </authorList>
    </citation>
    <scope>NUCLEOTIDE SEQUENCE [LARGE SCALE GENOMIC DNA]</scope>
    <source>
        <strain evidence="5 6">FFPRI411160</strain>
    </source>
</reference>
<dbReference type="GO" id="GO:0001228">
    <property type="term" value="F:DNA-binding transcription activator activity, RNA polymerase II-specific"/>
    <property type="evidence" value="ECO:0007669"/>
    <property type="project" value="TreeGrafter"/>
</dbReference>
<dbReference type="InParanoid" id="A0A286URM8"/>
<feature type="compositionally biased region" description="Low complexity" evidence="3">
    <location>
        <begin position="335"/>
        <end position="351"/>
    </location>
</feature>
<evidence type="ECO:0000256" key="1">
    <source>
        <dbReference type="ARBA" id="ARBA00004123"/>
    </source>
</evidence>
<evidence type="ECO:0000256" key="3">
    <source>
        <dbReference type="SAM" id="MobiDB-lite"/>
    </source>
</evidence>
<feature type="domain" description="BZIP" evidence="4">
    <location>
        <begin position="54"/>
        <end position="68"/>
    </location>
</feature>
<feature type="compositionally biased region" description="Low complexity" evidence="3">
    <location>
        <begin position="650"/>
        <end position="661"/>
    </location>
</feature>
<dbReference type="InterPro" id="IPR050936">
    <property type="entry name" value="AP-1-like"/>
</dbReference>
<dbReference type="InterPro" id="IPR018287">
    <property type="entry name" value="Hap4_TF_heteromerisation"/>
</dbReference>
<dbReference type="InterPro" id="IPR004827">
    <property type="entry name" value="bZIP"/>
</dbReference>
<feature type="compositionally biased region" description="Basic and acidic residues" evidence="3">
    <location>
        <begin position="38"/>
        <end position="53"/>
    </location>
</feature>
<feature type="region of interest" description="Disordered" evidence="3">
    <location>
        <begin position="636"/>
        <end position="679"/>
    </location>
</feature>
<dbReference type="GO" id="GO:0090575">
    <property type="term" value="C:RNA polymerase II transcription regulator complex"/>
    <property type="evidence" value="ECO:0007669"/>
    <property type="project" value="TreeGrafter"/>
</dbReference>
<feature type="region of interest" description="Disordered" evidence="3">
    <location>
        <begin position="176"/>
        <end position="196"/>
    </location>
</feature>
<keyword evidence="2" id="KW-0539">Nucleus</keyword>